<dbReference type="STRING" id="28094.SAMN06295900_106431"/>
<feature type="transmembrane region" description="Helical" evidence="6">
    <location>
        <begin position="58"/>
        <end position="75"/>
    </location>
</feature>
<dbReference type="Gene3D" id="1.20.120.1220">
    <property type="match status" value="1"/>
</dbReference>
<keyword evidence="9" id="KW-1185">Reference proteome</keyword>
<dbReference type="GeneID" id="95550811"/>
<feature type="transmembrane region" description="Helical" evidence="6">
    <location>
        <begin position="95"/>
        <end position="116"/>
    </location>
</feature>
<dbReference type="Proteomes" id="UP000192911">
    <property type="component" value="Unassembled WGS sequence"/>
</dbReference>
<evidence type="ECO:0000313" key="9">
    <source>
        <dbReference type="Proteomes" id="UP000192911"/>
    </source>
</evidence>
<dbReference type="RefSeq" id="WP_085228084.1">
    <property type="nucleotide sequence ID" value="NZ_BSQD01000006.1"/>
</dbReference>
<evidence type="ECO:0000256" key="6">
    <source>
        <dbReference type="SAM" id="Phobius"/>
    </source>
</evidence>
<keyword evidence="3 6" id="KW-0812">Transmembrane</keyword>
<evidence type="ECO:0000256" key="5">
    <source>
        <dbReference type="ARBA" id="ARBA00023136"/>
    </source>
</evidence>
<evidence type="ECO:0000256" key="3">
    <source>
        <dbReference type="ARBA" id="ARBA00022692"/>
    </source>
</evidence>
<dbReference type="GO" id="GO:0005886">
    <property type="term" value="C:plasma membrane"/>
    <property type="evidence" value="ECO:0007669"/>
    <property type="project" value="UniProtKB-SubCell"/>
</dbReference>
<name>A0A1X7EXV8_TRICW</name>
<evidence type="ECO:0000259" key="7">
    <source>
        <dbReference type="Pfam" id="PF01478"/>
    </source>
</evidence>
<evidence type="ECO:0000256" key="1">
    <source>
        <dbReference type="ARBA" id="ARBA00004651"/>
    </source>
</evidence>
<dbReference type="Pfam" id="PF01478">
    <property type="entry name" value="Peptidase_A24"/>
    <property type="match status" value="1"/>
</dbReference>
<evidence type="ECO:0000256" key="4">
    <source>
        <dbReference type="ARBA" id="ARBA00022989"/>
    </source>
</evidence>
<feature type="transmembrane region" description="Helical" evidence="6">
    <location>
        <begin position="32"/>
        <end position="51"/>
    </location>
</feature>
<proteinExistence type="predicted"/>
<keyword evidence="4 6" id="KW-1133">Transmembrane helix</keyword>
<evidence type="ECO:0000256" key="2">
    <source>
        <dbReference type="ARBA" id="ARBA00022475"/>
    </source>
</evidence>
<keyword evidence="2" id="KW-1003">Cell membrane</keyword>
<dbReference type="GO" id="GO:0004190">
    <property type="term" value="F:aspartic-type endopeptidase activity"/>
    <property type="evidence" value="ECO:0007669"/>
    <property type="project" value="InterPro"/>
</dbReference>
<dbReference type="InterPro" id="IPR000045">
    <property type="entry name" value="Prepilin_IV_endopep_pep"/>
</dbReference>
<protein>
    <submittedName>
        <fullName evidence="8">Prepilin peptidase CpaA</fullName>
    </submittedName>
</protein>
<dbReference type="OrthoDB" id="9113591at2"/>
<comment type="subcellular location">
    <subcellularLocation>
        <location evidence="1">Cell membrane</location>
        <topology evidence="1">Multi-pass membrane protein</topology>
    </subcellularLocation>
</comment>
<dbReference type="PANTHER" id="PTHR36506">
    <property type="entry name" value="PREFLAGELLIN PEPTIDASE"/>
    <property type="match status" value="1"/>
</dbReference>
<feature type="transmembrane region" description="Helical" evidence="6">
    <location>
        <begin position="137"/>
        <end position="155"/>
    </location>
</feature>
<feature type="domain" description="Prepilin type IV endopeptidase peptidase" evidence="7">
    <location>
        <begin position="7"/>
        <end position="109"/>
    </location>
</feature>
<accession>A0A1X7EXV8</accession>
<gene>
    <name evidence="8" type="ORF">SAMN06295900_106431</name>
</gene>
<keyword evidence="5 6" id="KW-0472">Membrane</keyword>
<dbReference type="PANTHER" id="PTHR36506:SF1">
    <property type="entry name" value="PREFLAGELLIN PEPTIDASE"/>
    <property type="match status" value="1"/>
</dbReference>
<dbReference type="InterPro" id="IPR052218">
    <property type="entry name" value="Preflagellin_Peptidase"/>
</dbReference>
<organism evidence="8 9">
    <name type="scientific">Trinickia caryophylli</name>
    <name type="common">Paraburkholderia caryophylli</name>
    <dbReference type="NCBI Taxonomy" id="28094"/>
    <lineage>
        <taxon>Bacteria</taxon>
        <taxon>Pseudomonadati</taxon>
        <taxon>Pseudomonadota</taxon>
        <taxon>Betaproteobacteria</taxon>
        <taxon>Burkholderiales</taxon>
        <taxon>Burkholderiaceae</taxon>
        <taxon>Trinickia</taxon>
    </lineage>
</organism>
<sequence length="175" mass="18082">MDATRIAACTVLAVLALYDLRARRLPNAAVVVFALLYFVDAAFAGSARAALIAHFATGVAALATAALLFRLGWLGGGDVKLAAAVFLWSGPAQAARVLFVISVSGSMIGLLVLAAGRLSRRSPRAQRRLAWLAPERGVPYGIALALGGALALALAPDAIEAHRMLASALAQSRLP</sequence>
<dbReference type="AlphaFoldDB" id="A0A1X7EXV8"/>
<evidence type="ECO:0000313" key="8">
    <source>
        <dbReference type="EMBL" id="SMF42232.1"/>
    </source>
</evidence>
<dbReference type="EMBL" id="FXAH01000006">
    <property type="protein sequence ID" value="SMF42232.1"/>
    <property type="molecule type" value="Genomic_DNA"/>
</dbReference>
<reference evidence="9" key="1">
    <citation type="submission" date="2017-04" db="EMBL/GenBank/DDBJ databases">
        <authorList>
            <person name="Varghese N."/>
            <person name="Submissions S."/>
        </authorList>
    </citation>
    <scope>NUCLEOTIDE SEQUENCE [LARGE SCALE GENOMIC DNA]</scope>
    <source>
        <strain evidence="9">Ballard 720</strain>
    </source>
</reference>